<dbReference type="EMBL" id="AMQM01008657">
    <property type="status" value="NOT_ANNOTATED_CDS"/>
    <property type="molecule type" value="Genomic_DNA"/>
</dbReference>
<reference evidence="2 4" key="2">
    <citation type="journal article" date="2013" name="Nature">
        <title>Insights into bilaterian evolution from three spiralian genomes.</title>
        <authorList>
            <person name="Simakov O."/>
            <person name="Marletaz F."/>
            <person name="Cho S.J."/>
            <person name="Edsinger-Gonzales E."/>
            <person name="Havlak P."/>
            <person name="Hellsten U."/>
            <person name="Kuo D.H."/>
            <person name="Larsson T."/>
            <person name="Lv J."/>
            <person name="Arendt D."/>
            <person name="Savage R."/>
            <person name="Osoegawa K."/>
            <person name="de Jong P."/>
            <person name="Grimwood J."/>
            <person name="Chapman J.A."/>
            <person name="Shapiro H."/>
            <person name="Aerts A."/>
            <person name="Otillar R.P."/>
            <person name="Terry A.Y."/>
            <person name="Boore J.L."/>
            <person name="Grigoriev I.V."/>
            <person name="Lindberg D.R."/>
            <person name="Seaver E.C."/>
            <person name="Weisblat D.A."/>
            <person name="Putnam N.H."/>
            <person name="Rokhsar D.S."/>
        </authorList>
    </citation>
    <scope>NUCLEOTIDE SEQUENCE</scope>
</reference>
<dbReference type="AlphaFoldDB" id="T1FJD5"/>
<feature type="transmembrane region" description="Helical" evidence="1">
    <location>
        <begin position="59"/>
        <end position="83"/>
    </location>
</feature>
<dbReference type="EMBL" id="KB095821">
    <property type="protein sequence ID" value="ESO11371.1"/>
    <property type="molecule type" value="Genomic_DNA"/>
</dbReference>
<dbReference type="InParanoid" id="T1FJD5"/>
<dbReference type="OrthoDB" id="10673175at2759"/>
<dbReference type="RefSeq" id="XP_009010531.1">
    <property type="nucleotide sequence ID" value="XM_009012283.1"/>
</dbReference>
<dbReference type="GeneID" id="20208934"/>
<name>T1FJD5_HELRO</name>
<sequence>MMKSFNPSSPSTGYPLDSSRMATNLPQTVSNLHGAVPSANQVFIVQAPRLKRTYDSYELSFANICGMVQCFCGIFSLALGIASPLECGELGFIGYGVWGGVMIMTTMVLSIINSCLGAIQFSLGTYSAHMNNLRLSLAASLRRCPYAVATYPNSIDWIGAVVIDSLLACTGLIEMLAAIFASIICCAVVCGPQDYTTASDVPVRRNRVLPAQFVFTSNQPPQSLGNQTYITEHDFGSLFIAIALF</sequence>
<proteinExistence type="predicted"/>
<organism evidence="3 4">
    <name type="scientific">Helobdella robusta</name>
    <name type="common">Californian leech</name>
    <dbReference type="NCBI Taxonomy" id="6412"/>
    <lineage>
        <taxon>Eukaryota</taxon>
        <taxon>Metazoa</taxon>
        <taxon>Spiralia</taxon>
        <taxon>Lophotrochozoa</taxon>
        <taxon>Annelida</taxon>
        <taxon>Clitellata</taxon>
        <taxon>Hirudinea</taxon>
        <taxon>Rhynchobdellida</taxon>
        <taxon>Glossiphoniidae</taxon>
        <taxon>Helobdella</taxon>
    </lineage>
</organism>
<dbReference type="EnsemblMetazoa" id="HelroT183251">
    <property type="protein sequence ID" value="HelroP183251"/>
    <property type="gene ID" value="HelroG183251"/>
</dbReference>
<evidence type="ECO:0000313" key="4">
    <source>
        <dbReference type="Proteomes" id="UP000015101"/>
    </source>
</evidence>
<reference evidence="3" key="3">
    <citation type="submission" date="2015-06" db="UniProtKB">
        <authorList>
            <consortium name="EnsemblMetazoa"/>
        </authorList>
    </citation>
    <scope>IDENTIFICATION</scope>
</reference>
<protein>
    <submittedName>
        <fullName evidence="2 3">Uncharacterized protein</fullName>
    </submittedName>
</protein>
<dbReference type="CTD" id="20208934"/>
<keyword evidence="4" id="KW-1185">Reference proteome</keyword>
<evidence type="ECO:0000313" key="3">
    <source>
        <dbReference type="EnsemblMetazoa" id="HelroP183251"/>
    </source>
</evidence>
<dbReference type="PANTHER" id="PTHR23320:SF163">
    <property type="entry name" value="AMINO ACID PERMEASE_ SLC12A DOMAIN-CONTAINING PROTEIN"/>
    <property type="match status" value="1"/>
</dbReference>
<dbReference type="KEGG" id="hro:HELRODRAFT_183251"/>
<evidence type="ECO:0000313" key="2">
    <source>
        <dbReference type="EMBL" id="ESO11371.1"/>
    </source>
</evidence>
<reference evidence="4" key="1">
    <citation type="submission" date="2012-12" db="EMBL/GenBank/DDBJ databases">
        <authorList>
            <person name="Hellsten U."/>
            <person name="Grimwood J."/>
            <person name="Chapman J.A."/>
            <person name="Shapiro H."/>
            <person name="Aerts A."/>
            <person name="Otillar R.P."/>
            <person name="Terry A.Y."/>
            <person name="Boore J.L."/>
            <person name="Simakov O."/>
            <person name="Marletaz F."/>
            <person name="Cho S.-J."/>
            <person name="Edsinger-Gonzales E."/>
            <person name="Havlak P."/>
            <person name="Kuo D.-H."/>
            <person name="Larsson T."/>
            <person name="Lv J."/>
            <person name="Arendt D."/>
            <person name="Savage R."/>
            <person name="Osoegawa K."/>
            <person name="de Jong P."/>
            <person name="Lindberg D.R."/>
            <person name="Seaver E.C."/>
            <person name="Weisblat D.A."/>
            <person name="Putnam N.H."/>
            <person name="Grigoriev I.V."/>
            <person name="Rokhsar D.S."/>
        </authorList>
    </citation>
    <scope>NUCLEOTIDE SEQUENCE</scope>
</reference>
<evidence type="ECO:0000256" key="1">
    <source>
        <dbReference type="SAM" id="Phobius"/>
    </source>
</evidence>
<dbReference type="HOGENOM" id="CLU_1134610_0_0_1"/>
<dbReference type="PANTHER" id="PTHR23320">
    <property type="entry name" value="MEMBRANE-SPANNING 4-DOMAINS SUBFAMILY A MS4A -RELATED"/>
    <property type="match status" value="1"/>
</dbReference>
<gene>
    <name evidence="3" type="primary">20208934</name>
    <name evidence="2" type="ORF">HELRODRAFT_183251</name>
</gene>
<feature type="transmembrane region" description="Helical" evidence="1">
    <location>
        <begin position="95"/>
        <end position="119"/>
    </location>
</feature>
<keyword evidence="1" id="KW-1133">Transmembrane helix</keyword>
<accession>T1FJD5</accession>
<dbReference type="Proteomes" id="UP000015101">
    <property type="component" value="Unassembled WGS sequence"/>
</dbReference>
<keyword evidence="1" id="KW-0812">Transmembrane</keyword>
<keyword evidence="1" id="KW-0472">Membrane</keyword>
<dbReference type="InterPro" id="IPR030417">
    <property type="entry name" value="MS4A"/>
</dbReference>